<comment type="caution">
    <text evidence="1">The sequence shown here is derived from an EMBL/GenBank/DDBJ whole genome shotgun (WGS) entry which is preliminary data.</text>
</comment>
<accession>X1QNU0</accession>
<reference evidence="1" key="1">
    <citation type="journal article" date="2014" name="Front. Microbiol.">
        <title>High frequency of phylogenetically diverse reductive dehalogenase-homologous genes in deep subseafloor sedimentary metagenomes.</title>
        <authorList>
            <person name="Kawai M."/>
            <person name="Futagami T."/>
            <person name="Toyoda A."/>
            <person name="Takaki Y."/>
            <person name="Nishi S."/>
            <person name="Hori S."/>
            <person name="Arai W."/>
            <person name="Tsubouchi T."/>
            <person name="Morono Y."/>
            <person name="Uchiyama I."/>
            <person name="Ito T."/>
            <person name="Fujiyama A."/>
            <person name="Inagaki F."/>
            <person name="Takami H."/>
        </authorList>
    </citation>
    <scope>NUCLEOTIDE SEQUENCE</scope>
    <source>
        <strain evidence="1">Expedition CK06-06</strain>
    </source>
</reference>
<feature type="non-terminal residue" evidence="1">
    <location>
        <position position="1"/>
    </location>
</feature>
<gene>
    <name evidence="1" type="ORF">S12H4_03115</name>
</gene>
<organism evidence="1">
    <name type="scientific">marine sediment metagenome</name>
    <dbReference type="NCBI Taxonomy" id="412755"/>
    <lineage>
        <taxon>unclassified sequences</taxon>
        <taxon>metagenomes</taxon>
        <taxon>ecological metagenomes</taxon>
    </lineage>
</organism>
<dbReference type="AlphaFoldDB" id="X1QNU0"/>
<protein>
    <submittedName>
        <fullName evidence="1">Uncharacterized protein</fullName>
    </submittedName>
</protein>
<dbReference type="EMBL" id="BARW01000842">
    <property type="protein sequence ID" value="GAI70207.1"/>
    <property type="molecule type" value="Genomic_DNA"/>
</dbReference>
<proteinExistence type="predicted"/>
<name>X1QNU0_9ZZZZ</name>
<evidence type="ECO:0000313" key="1">
    <source>
        <dbReference type="EMBL" id="GAI70207.1"/>
    </source>
</evidence>
<sequence>AVSIGAVIVYARLQRRFPLLPALVPAPGPDVAAPARPVGWGLTAGTLNEEV</sequence>